<dbReference type="Proteomes" id="UP001173465">
    <property type="component" value="Unassembled WGS sequence"/>
</dbReference>
<organism evidence="4 5">
    <name type="scientific">Thiopseudomonas alkaliphila</name>
    <dbReference type="NCBI Taxonomy" id="1697053"/>
    <lineage>
        <taxon>Bacteria</taxon>
        <taxon>Pseudomonadati</taxon>
        <taxon>Pseudomonadota</taxon>
        <taxon>Gammaproteobacteria</taxon>
        <taxon>Pseudomonadales</taxon>
        <taxon>Pseudomonadaceae</taxon>
        <taxon>Thiopseudomonas</taxon>
    </lineage>
</organism>
<dbReference type="EMBL" id="JACANB010000001">
    <property type="protein sequence ID" value="MDM1695229.1"/>
    <property type="molecule type" value="Genomic_DNA"/>
</dbReference>
<reference evidence="4" key="2">
    <citation type="journal article" date="2022" name="Sci. Total Environ.">
        <title>Prevalence, transmission, and molecular epidemiology of tet(X)-positive bacteria among humans, animals, and environmental niches in China: An epidemiological, and genomic-based study.</title>
        <authorList>
            <person name="Dong N."/>
            <person name="Zeng Y."/>
            <person name="Cai C."/>
            <person name="Sun C."/>
            <person name="Lu J."/>
            <person name="Liu C."/>
            <person name="Zhou H."/>
            <person name="Sun Q."/>
            <person name="Shu L."/>
            <person name="Wang H."/>
            <person name="Wang Y."/>
            <person name="Wang S."/>
            <person name="Wu C."/>
            <person name="Chan E.W."/>
            <person name="Chen G."/>
            <person name="Shen Z."/>
            <person name="Chen S."/>
            <person name="Zhang R."/>
        </authorList>
    </citation>
    <scope>NUCLEOTIDE SEQUENCE</scope>
    <source>
        <strain evidence="4">DF46-2-2</strain>
    </source>
</reference>
<dbReference type="AlphaFoldDB" id="A0AAW7DN78"/>
<dbReference type="PANTHER" id="PTHR13932:SF6">
    <property type="entry name" value="OXYGEN-INDEPENDENT COPROPORPHYRINOGEN III OXIDASE"/>
    <property type="match status" value="1"/>
</dbReference>
<dbReference type="InterPro" id="IPR058240">
    <property type="entry name" value="rSAM_sf"/>
</dbReference>
<proteinExistence type="predicted"/>
<evidence type="ECO:0000256" key="1">
    <source>
        <dbReference type="ARBA" id="ARBA00020156"/>
    </source>
</evidence>
<name>A0AAW7DN78_9GAMM</name>
<sequence>MQSLFSWMTSKTKPRLAIAKASHSPHSLALYRALRNTRDTQHPISLQIYLPSCQTPCSCCTTRRTTAAVASYDYLQALKNELTLIASQLSRHNVIKQLEVHGSSHFLSLAQLGELMNFIEQKLCLQADFFNDYHITLDPARYDWGDISKLHQIGFNHVTFGINLNDHSGLNPLRHVRRLIEAARTFQFRSIGCQIFYPQHASKLANWQPLLDELSWLMPDRLQFIAHASTANPALTVSPYLCSALRTFTAADYTHLGNGQFSLGDDDLTIAYEEGFLAHAEQGYTAHQKSYQIGVGVGAVTRIQQFEGANTASMAHYLALSLTPQLSITRTQPLTSGEQYQADLQQAWLCQYQLTLTQLQHAFTPAQSTAFYQLMQHLTLLSEAQLVNLTDQRCTLTATGRLIALPLWQSIAAYLPVNTH</sequence>
<evidence type="ECO:0000313" key="5">
    <source>
        <dbReference type="Proteomes" id="UP001173465"/>
    </source>
</evidence>
<dbReference type="InterPro" id="IPR034505">
    <property type="entry name" value="Coproporphyrinogen-III_oxidase"/>
</dbReference>
<comment type="caution">
    <text evidence="4">The sequence shown here is derived from an EMBL/GenBank/DDBJ whole genome shotgun (WGS) entry which is preliminary data.</text>
</comment>
<accession>A0AAW7DN78</accession>
<reference evidence="4" key="1">
    <citation type="submission" date="2020-06" db="EMBL/GenBank/DDBJ databases">
        <authorList>
            <person name="Dong N."/>
        </authorList>
    </citation>
    <scope>NUCLEOTIDE SEQUENCE</scope>
    <source>
        <strain evidence="4">DF46-2-2</strain>
    </source>
</reference>
<dbReference type="GO" id="GO:0051539">
    <property type="term" value="F:4 iron, 4 sulfur cluster binding"/>
    <property type="evidence" value="ECO:0007669"/>
    <property type="project" value="TreeGrafter"/>
</dbReference>
<evidence type="ECO:0000313" key="4">
    <source>
        <dbReference type="EMBL" id="MDM1695229.1"/>
    </source>
</evidence>
<dbReference type="GO" id="GO:0051989">
    <property type="term" value="F:coproporphyrinogen dehydrogenase activity"/>
    <property type="evidence" value="ECO:0007669"/>
    <property type="project" value="TreeGrafter"/>
</dbReference>
<evidence type="ECO:0000256" key="2">
    <source>
        <dbReference type="ARBA" id="ARBA00023002"/>
    </source>
</evidence>
<gene>
    <name evidence="4" type="ORF">HX099_00885</name>
</gene>
<keyword evidence="2" id="KW-0560">Oxidoreductase</keyword>
<dbReference type="SUPFAM" id="SSF102114">
    <property type="entry name" value="Radical SAM enzymes"/>
    <property type="match status" value="1"/>
</dbReference>
<dbReference type="PANTHER" id="PTHR13932">
    <property type="entry name" value="COPROPORPHYRINIGEN III OXIDASE"/>
    <property type="match status" value="1"/>
</dbReference>
<dbReference type="GO" id="GO:0006782">
    <property type="term" value="P:protoporphyrinogen IX biosynthetic process"/>
    <property type="evidence" value="ECO:0007669"/>
    <property type="project" value="TreeGrafter"/>
</dbReference>
<protein>
    <recommendedName>
        <fullName evidence="1">Oxygen-independent coproporphyrinogen III oxidase</fullName>
    </recommendedName>
    <alternativeName>
        <fullName evidence="3">Coproporphyrinogen III dehydrogenase</fullName>
    </alternativeName>
</protein>
<dbReference type="RefSeq" id="WP_286592865.1">
    <property type="nucleotide sequence ID" value="NZ_JACANB010000001.1"/>
</dbReference>
<dbReference type="GO" id="GO:0005737">
    <property type="term" value="C:cytoplasm"/>
    <property type="evidence" value="ECO:0007669"/>
    <property type="project" value="TreeGrafter"/>
</dbReference>
<evidence type="ECO:0000256" key="3">
    <source>
        <dbReference type="ARBA" id="ARBA00030263"/>
    </source>
</evidence>